<dbReference type="Proteomes" id="UP000642094">
    <property type="component" value="Unassembled WGS sequence"/>
</dbReference>
<keyword evidence="2" id="KW-1185">Reference proteome</keyword>
<dbReference type="InterPro" id="IPR025354">
    <property type="entry name" value="DUF4258"/>
</dbReference>
<proteinExistence type="predicted"/>
<reference evidence="1 2" key="1">
    <citation type="journal article" date="2020" name="ISME J.">
        <title>Comparative genomics reveals insights into cyanobacterial evolution and habitat adaptation.</title>
        <authorList>
            <person name="Chen M.Y."/>
            <person name="Teng W.K."/>
            <person name="Zhao L."/>
            <person name="Hu C.X."/>
            <person name="Zhou Y.K."/>
            <person name="Han B.P."/>
            <person name="Song L.R."/>
            <person name="Shu W.S."/>
        </authorList>
    </citation>
    <scope>NUCLEOTIDE SEQUENCE [LARGE SCALE GENOMIC DNA]</scope>
    <source>
        <strain evidence="1 2">FACHB-723</strain>
    </source>
</reference>
<protein>
    <submittedName>
        <fullName evidence="1">DUF4258 domain-containing protein</fullName>
    </submittedName>
</protein>
<evidence type="ECO:0000313" key="2">
    <source>
        <dbReference type="Proteomes" id="UP000642094"/>
    </source>
</evidence>
<gene>
    <name evidence="1" type="ORF">H6F41_10950</name>
</gene>
<dbReference type="EMBL" id="JACJQB010000019">
    <property type="protein sequence ID" value="MBD2188659.1"/>
    <property type="molecule type" value="Genomic_DNA"/>
</dbReference>
<name>A0ABR7ZXY4_9CYAN</name>
<organism evidence="1 2">
    <name type="scientific">Pseudanabaena mucicola FACHB-723</name>
    <dbReference type="NCBI Taxonomy" id="2692860"/>
    <lineage>
        <taxon>Bacteria</taxon>
        <taxon>Bacillati</taxon>
        <taxon>Cyanobacteriota</taxon>
        <taxon>Cyanophyceae</taxon>
        <taxon>Pseudanabaenales</taxon>
        <taxon>Pseudanabaenaceae</taxon>
        <taxon>Pseudanabaena</taxon>
    </lineage>
</organism>
<comment type="caution">
    <text evidence="1">The sequence shown here is derived from an EMBL/GenBank/DDBJ whole genome shotgun (WGS) entry which is preliminary data.</text>
</comment>
<evidence type="ECO:0000313" key="1">
    <source>
        <dbReference type="EMBL" id="MBD2188659.1"/>
    </source>
</evidence>
<accession>A0ABR7ZXY4</accession>
<sequence length="103" mass="12069">MKSLEEIQTQLSSGAFELTRHALKRQVERNISNKDIRDMGKNVVIIEDYPDDKYSPSCLLLGFNEVSRALHLQVSRIESDTTKIITLYEPDQNEWIDYKIRRI</sequence>
<dbReference type="Pfam" id="PF14076">
    <property type="entry name" value="DUF4258"/>
    <property type="match status" value="1"/>
</dbReference>
<dbReference type="RefSeq" id="WP_190403508.1">
    <property type="nucleotide sequence ID" value="NZ_JACJQB010000019.1"/>
</dbReference>